<evidence type="ECO:0000256" key="1">
    <source>
        <dbReference type="SAM" id="MobiDB-lite"/>
    </source>
</evidence>
<dbReference type="EMBL" id="JENY01000012">
    <property type="protein sequence ID" value="EXL08739.1"/>
    <property type="molecule type" value="Genomic_DNA"/>
</dbReference>
<reference evidence="2 3" key="1">
    <citation type="submission" date="2014-02" db="EMBL/GenBank/DDBJ databases">
        <title>Aquamicrobium defluvii Genome sequencing.</title>
        <authorList>
            <person name="Wang X."/>
        </authorList>
    </citation>
    <scope>NUCLEOTIDE SEQUENCE [LARGE SCALE GENOMIC DNA]</scope>
    <source>
        <strain evidence="2 3">W13Z1</strain>
    </source>
</reference>
<dbReference type="InterPro" id="IPR036390">
    <property type="entry name" value="WH_DNA-bd_sf"/>
</dbReference>
<dbReference type="RefSeq" id="WP_035026322.1">
    <property type="nucleotide sequence ID" value="NZ_KK073886.1"/>
</dbReference>
<evidence type="ECO:0000313" key="3">
    <source>
        <dbReference type="Proteomes" id="UP000019849"/>
    </source>
</evidence>
<feature type="compositionally biased region" description="Polar residues" evidence="1">
    <location>
        <begin position="128"/>
        <end position="138"/>
    </location>
</feature>
<dbReference type="STRING" id="69279.BG36_03590"/>
<sequence>MSSAAIKWSRSQNFGSAALKAVVNAIAVRVDRQGATWAAQQTLAQDLGMSDRNLRSHLKTLQVLGVITRTVRSRGRQGRASDLIILSLHRKFDLSAKDLRAVRQRLAEESSNRKKSTLPTGRRLPGNSKRTTYHTIQGGNLSGLGTALHDRPRPALAVVNGSIFPDGGEDEL</sequence>
<dbReference type="AlphaFoldDB" id="A0A011TAS5"/>
<protein>
    <recommendedName>
        <fullName evidence="4">Helix-turn-helix protein</fullName>
    </recommendedName>
</protein>
<comment type="caution">
    <text evidence="2">The sequence shown here is derived from an EMBL/GenBank/DDBJ whole genome shotgun (WGS) entry which is preliminary data.</text>
</comment>
<proteinExistence type="predicted"/>
<dbReference type="InterPro" id="IPR036388">
    <property type="entry name" value="WH-like_DNA-bd_sf"/>
</dbReference>
<dbReference type="SUPFAM" id="SSF46785">
    <property type="entry name" value="Winged helix' DNA-binding domain"/>
    <property type="match status" value="1"/>
</dbReference>
<dbReference type="HOGENOM" id="CLU_1552112_0_0_5"/>
<accession>A0A011TAS5</accession>
<feature type="region of interest" description="Disordered" evidence="1">
    <location>
        <begin position="106"/>
        <end position="138"/>
    </location>
</feature>
<gene>
    <name evidence="2" type="ORF">BG36_03590</name>
</gene>
<evidence type="ECO:0008006" key="4">
    <source>
        <dbReference type="Google" id="ProtNLM"/>
    </source>
</evidence>
<dbReference type="Proteomes" id="UP000019849">
    <property type="component" value="Unassembled WGS sequence"/>
</dbReference>
<organism evidence="2 3">
    <name type="scientific">Aquamicrobium defluvii</name>
    <dbReference type="NCBI Taxonomy" id="69279"/>
    <lineage>
        <taxon>Bacteria</taxon>
        <taxon>Pseudomonadati</taxon>
        <taxon>Pseudomonadota</taxon>
        <taxon>Alphaproteobacteria</taxon>
        <taxon>Hyphomicrobiales</taxon>
        <taxon>Phyllobacteriaceae</taxon>
        <taxon>Aquamicrobium</taxon>
    </lineage>
</organism>
<dbReference type="Gene3D" id="1.10.10.10">
    <property type="entry name" value="Winged helix-like DNA-binding domain superfamily/Winged helix DNA-binding domain"/>
    <property type="match status" value="1"/>
</dbReference>
<evidence type="ECO:0000313" key="2">
    <source>
        <dbReference type="EMBL" id="EXL08739.1"/>
    </source>
</evidence>
<name>A0A011TAS5_9HYPH</name>